<proteinExistence type="predicted"/>
<dbReference type="EMBL" id="JAKREW010000066">
    <property type="protein sequence ID" value="MCG7509040.1"/>
    <property type="molecule type" value="Genomic_DNA"/>
</dbReference>
<protein>
    <submittedName>
        <fullName evidence="1">Uncharacterized protein</fullName>
    </submittedName>
</protein>
<sequence>MSATLKDDDLAPGVEGSNEGLETTCRVACAAGAFAALKIAPLAVAYLGGNYIGETIFAGQPTLTFAGQVAGCEAVVSC</sequence>
<accession>A0ABS9QNZ2</accession>
<organism evidence="1 2">
    <name type="scientific">Mesorhizobium retamae</name>
    <dbReference type="NCBI Taxonomy" id="2912854"/>
    <lineage>
        <taxon>Bacteria</taxon>
        <taxon>Pseudomonadati</taxon>
        <taxon>Pseudomonadota</taxon>
        <taxon>Alphaproteobacteria</taxon>
        <taxon>Hyphomicrobiales</taxon>
        <taxon>Phyllobacteriaceae</taxon>
        <taxon>Mesorhizobium</taxon>
    </lineage>
</organism>
<keyword evidence="2" id="KW-1185">Reference proteome</keyword>
<evidence type="ECO:0000313" key="2">
    <source>
        <dbReference type="Proteomes" id="UP001201701"/>
    </source>
</evidence>
<gene>
    <name evidence="1" type="ORF">L4923_28795</name>
</gene>
<dbReference type="Proteomes" id="UP001201701">
    <property type="component" value="Unassembled WGS sequence"/>
</dbReference>
<name>A0ABS9QNZ2_9HYPH</name>
<evidence type="ECO:0000313" key="1">
    <source>
        <dbReference type="EMBL" id="MCG7509040.1"/>
    </source>
</evidence>
<comment type="caution">
    <text evidence="1">The sequence shown here is derived from an EMBL/GenBank/DDBJ whole genome shotgun (WGS) entry which is preliminary data.</text>
</comment>
<dbReference type="RefSeq" id="WP_239370538.1">
    <property type="nucleotide sequence ID" value="NZ_JAKREW010000066.1"/>
</dbReference>
<reference evidence="1 2" key="1">
    <citation type="submission" date="2022-02" db="EMBL/GenBank/DDBJ databases">
        <title>Draft genome sequence of Mezorhizobium retamae strain IRAMC:0171 isolated from Retama raetam nodules.</title>
        <authorList>
            <person name="Bengaied R."/>
            <person name="Sbissi I."/>
            <person name="Huber K."/>
            <person name="Ghodbane F."/>
            <person name="Nouioui I."/>
            <person name="Tarhouni M."/>
            <person name="Gtari M."/>
        </authorList>
    </citation>
    <scope>NUCLEOTIDE SEQUENCE [LARGE SCALE GENOMIC DNA]</scope>
    <source>
        <strain evidence="1 2">IRAMC:0171</strain>
    </source>
</reference>